<dbReference type="OrthoDB" id="5596051at2759"/>
<sequence length="279" mass="30167">MAAPTPTQCILTTGNIMTAAHDILRHGTMSKSSTELITSLRSHIRSSPLSPPPSPSLSTPNNIPIYIPTPPAPEPLAEERSEYDVTVKLFHLPAAAADAHETHAQDAVKRVLTTLGISKIDLLILSLPGISFDAEDSAVLGCDPEDVARWAKTYSTLEMLHEDGVIGRLGISEFGSARLAAFLPHTRIKPSVIQINVRNCCVVPKPLILMAKKEGIELLTHNDCNDILPTESLEGVLVDEFNVLEKGRAVAPMWVVKYTAVIRSRGVVENKGYVSSISP</sequence>
<gene>
    <name evidence="11" type="ORF">FN846DRAFT_110106</name>
</gene>
<dbReference type="InterPro" id="IPR032963">
    <property type="entry name" value="Gclm"/>
</dbReference>
<comment type="similarity">
    <text evidence="2">Belongs to the aldo/keto reductase family. Glutamate--cysteine ligase light chain subfamily.</text>
</comment>
<comment type="subunit">
    <text evidence="3">Heterodimer of a catalytic heavy chain and a regulatory light chain.</text>
</comment>
<evidence type="ECO:0000256" key="7">
    <source>
        <dbReference type="ARBA" id="ARBA00031154"/>
    </source>
</evidence>
<dbReference type="GO" id="GO:0030234">
    <property type="term" value="F:enzyme regulator activity"/>
    <property type="evidence" value="ECO:0007669"/>
    <property type="project" value="TreeGrafter"/>
</dbReference>
<accession>A0A5J5ETC8</accession>
<evidence type="ECO:0000259" key="10">
    <source>
        <dbReference type="Pfam" id="PF00248"/>
    </source>
</evidence>
<keyword evidence="4" id="KW-0317">Glutathione biosynthesis</keyword>
<evidence type="ECO:0000256" key="6">
    <source>
        <dbReference type="ARBA" id="ARBA00030406"/>
    </source>
</evidence>
<dbReference type="PANTHER" id="PTHR13295:SF4">
    <property type="entry name" value="GLUTAMATE--CYSTEINE LIGASE REGULATORY SUBUNIT"/>
    <property type="match status" value="1"/>
</dbReference>
<dbReference type="InterPro" id="IPR023210">
    <property type="entry name" value="NADP_OxRdtase_dom"/>
</dbReference>
<dbReference type="EMBL" id="VXIS01000142">
    <property type="protein sequence ID" value="KAA8901696.1"/>
    <property type="molecule type" value="Genomic_DNA"/>
</dbReference>
<evidence type="ECO:0000256" key="9">
    <source>
        <dbReference type="ARBA" id="ARBA00032926"/>
    </source>
</evidence>
<feature type="domain" description="NADP-dependent oxidoreductase" evidence="10">
    <location>
        <begin position="78"/>
        <end position="219"/>
    </location>
</feature>
<dbReference type="Gene3D" id="3.20.20.100">
    <property type="entry name" value="NADP-dependent oxidoreductase domain"/>
    <property type="match status" value="1"/>
</dbReference>
<organism evidence="11 12">
    <name type="scientific">Sphaerosporella brunnea</name>
    <dbReference type="NCBI Taxonomy" id="1250544"/>
    <lineage>
        <taxon>Eukaryota</taxon>
        <taxon>Fungi</taxon>
        <taxon>Dikarya</taxon>
        <taxon>Ascomycota</taxon>
        <taxon>Pezizomycotina</taxon>
        <taxon>Pezizomycetes</taxon>
        <taxon>Pezizales</taxon>
        <taxon>Pyronemataceae</taxon>
        <taxon>Sphaerosporella</taxon>
    </lineage>
</organism>
<evidence type="ECO:0000313" key="11">
    <source>
        <dbReference type="EMBL" id="KAA8901696.1"/>
    </source>
</evidence>
<reference evidence="11 12" key="1">
    <citation type="submission" date="2019-09" db="EMBL/GenBank/DDBJ databases">
        <title>Draft genome of the ectomycorrhizal ascomycete Sphaerosporella brunnea.</title>
        <authorList>
            <consortium name="DOE Joint Genome Institute"/>
            <person name="Benucci G.M."/>
            <person name="Marozzi G."/>
            <person name="Antonielli L."/>
            <person name="Sanchez S."/>
            <person name="Marco P."/>
            <person name="Wang X."/>
            <person name="Falini L.B."/>
            <person name="Barry K."/>
            <person name="Haridas S."/>
            <person name="Lipzen A."/>
            <person name="Labutti K."/>
            <person name="Grigoriev I.V."/>
            <person name="Murat C."/>
            <person name="Martin F."/>
            <person name="Albertini E."/>
            <person name="Donnini D."/>
            <person name="Bonito G."/>
        </authorList>
    </citation>
    <scope>NUCLEOTIDE SEQUENCE [LARGE SCALE GENOMIC DNA]</scope>
    <source>
        <strain evidence="11 12">Sb_GMNB300</strain>
    </source>
</reference>
<dbReference type="GO" id="GO:0017109">
    <property type="term" value="C:glutamate-cysteine ligase complex"/>
    <property type="evidence" value="ECO:0007669"/>
    <property type="project" value="TreeGrafter"/>
</dbReference>
<evidence type="ECO:0000256" key="3">
    <source>
        <dbReference type="ARBA" id="ARBA00011532"/>
    </source>
</evidence>
<proteinExistence type="inferred from homology"/>
<dbReference type="Proteomes" id="UP000326924">
    <property type="component" value="Unassembled WGS sequence"/>
</dbReference>
<dbReference type="PANTHER" id="PTHR13295">
    <property type="entry name" value="GLUTAMATE CYSTEINE LIGASE REGULATORY SUBUNIT"/>
    <property type="match status" value="1"/>
</dbReference>
<keyword evidence="5" id="KW-0560">Oxidoreductase</keyword>
<protein>
    <recommendedName>
        <fullName evidence="8">GCS light chain</fullName>
    </recommendedName>
    <alternativeName>
        <fullName evidence="6">Gamma-ECS regulatory subunit</fullName>
    </alternativeName>
    <alternativeName>
        <fullName evidence="9">Gamma-glutamylcysteine synthetase regulatory subunit</fullName>
    </alternativeName>
    <alternativeName>
        <fullName evidence="7">Glutamate--cysteine ligase modifier subunit</fullName>
    </alternativeName>
</protein>
<dbReference type="Pfam" id="PF00248">
    <property type="entry name" value="Aldo_ket_red"/>
    <property type="match status" value="1"/>
</dbReference>
<evidence type="ECO:0000313" key="12">
    <source>
        <dbReference type="Proteomes" id="UP000326924"/>
    </source>
</evidence>
<evidence type="ECO:0000256" key="8">
    <source>
        <dbReference type="ARBA" id="ARBA00031732"/>
    </source>
</evidence>
<evidence type="ECO:0000256" key="2">
    <source>
        <dbReference type="ARBA" id="ARBA00008612"/>
    </source>
</evidence>
<evidence type="ECO:0000256" key="1">
    <source>
        <dbReference type="ARBA" id="ARBA00005006"/>
    </source>
</evidence>
<name>A0A5J5ETC8_9PEZI</name>
<evidence type="ECO:0000256" key="4">
    <source>
        <dbReference type="ARBA" id="ARBA00022684"/>
    </source>
</evidence>
<keyword evidence="12" id="KW-1185">Reference proteome</keyword>
<dbReference type="InParanoid" id="A0A5J5ETC8"/>
<dbReference type="GO" id="GO:0006750">
    <property type="term" value="P:glutathione biosynthetic process"/>
    <property type="evidence" value="ECO:0007669"/>
    <property type="project" value="UniProtKB-UniPathway"/>
</dbReference>
<dbReference type="AlphaFoldDB" id="A0A5J5ETC8"/>
<dbReference type="InterPro" id="IPR036812">
    <property type="entry name" value="NAD(P)_OxRdtase_dom_sf"/>
</dbReference>
<comment type="pathway">
    <text evidence="1">Sulfur metabolism; glutathione biosynthesis; glutathione from L-cysteine and L-glutamate: step 1/2.</text>
</comment>
<dbReference type="GO" id="GO:0035226">
    <property type="term" value="F:glutamate-cysteine ligase catalytic subunit binding"/>
    <property type="evidence" value="ECO:0007669"/>
    <property type="project" value="InterPro"/>
</dbReference>
<evidence type="ECO:0000256" key="5">
    <source>
        <dbReference type="ARBA" id="ARBA00023002"/>
    </source>
</evidence>
<dbReference type="SUPFAM" id="SSF51430">
    <property type="entry name" value="NAD(P)-linked oxidoreductase"/>
    <property type="match status" value="1"/>
</dbReference>
<comment type="caution">
    <text evidence="11">The sequence shown here is derived from an EMBL/GenBank/DDBJ whole genome shotgun (WGS) entry which is preliminary data.</text>
</comment>
<dbReference type="GO" id="GO:0016491">
    <property type="term" value="F:oxidoreductase activity"/>
    <property type="evidence" value="ECO:0007669"/>
    <property type="project" value="UniProtKB-KW"/>
</dbReference>
<dbReference type="UniPathway" id="UPA00142">
    <property type="reaction ID" value="UER00209"/>
</dbReference>